<dbReference type="EMBL" id="MU251862">
    <property type="protein sequence ID" value="KAG9228778.1"/>
    <property type="molecule type" value="Genomic_DNA"/>
</dbReference>
<keyword evidence="4" id="KW-0378">Hydrolase</keyword>
<feature type="signal peptide" evidence="2">
    <location>
        <begin position="1"/>
        <end position="23"/>
    </location>
</feature>
<sequence length="398" mass="41865">MRSDTISTLAFLASSLLVKDVVAGRYDVRKRENYIIRVEEEVRVTRLADGSYATGAPSPYTTVTVPAASIVAAPSSVASVSSAAPVVEVPASSATSAVVTAAEFVQKHRFKSTSKAAPVPTTSSAAPVVVPTPSTTPVAAPTTLATVQSSSTSAAAPASTSSSSTTSGSKRGVAFNDASLVPAFSGKASWCYNWGYAQDSTPGFEYVPMLWGDKEKFYENWPAAADAFVAAGTTHFLSFNEPDLSTQAGMDVTKAVADYKTYMQPYAAKGIKLGSPAVTNGAGTSPLMGLDYLKSFVSSCSGCTIDFVPVHWYNGDALESSIQYFKKHVSDAYTAGGSKPVWITEFQYLGGDEAGFLAEIVPWLESNDQVERYSYFMASNGHLISGTSLSDIGKAYVA</sequence>
<dbReference type="Gene3D" id="3.20.20.80">
    <property type="entry name" value="Glycosidases"/>
    <property type="match status" value="1"/>
</dbReference>
<evidence type="ECO:0000256" key="2">
    <source>
        <dbReference type="SAM" id="SignalP"/>
    </source>
</evidence>
<dbReference type="InterPro" id="IPR017853">
    <property type="entry name" value="GH"/>
</dbReference>
<feature type="region of interest" description="Disordered" evidence="1">
    <location>
        <begin position="115"/>
        <end position="170"/>
    </location>
</feature>
<dbReference type="AlphaFoldDB" id="A0A9P8BZQ9"/>
<organism evidence="4 5">
    <name type="scientific">Amylocarpus encephaloides</name>
    <dbReference type="NCBI Taxonomy" id="45428"/>
    <lineage>
        <taxon>Eukaryota</taxon>
        <taxon>Fungi</taxon>
        <taxon>Dikarya</taxon>
        <taxon>Ascomycota</taxon>
        <taxon>Pezizomycotina</taxon>
        <taxon>Leotiomycetes</taxon>
        <taxon>Helotiales</taxon>
        <taxon>Helotiales incertae sedis</taxon>
        <taxon>Amylocarpus</taxon>
    </lineage>
</organism>
<protein>
    <submittedName>
        <fullName evidence="4">Glycosyl hydrolase catalytic core-domain-containing protein</fullName>
    </submittedName>
</protein>
<evidence type="ECO:0000256" key="1">
    <source>
        <dbReference type="SAM" id="MobiDB-lite"/>
    </source>
</evidence>
<feature type="compositionally biased region" description="Low complexity" evidence="1">
    <location>
        <begin position="115"/>
        <end position="169"/>
    </location>
</feature>
<name>A0A9P8BZQ9_9HELO</name>
<dbReference type="Proteomes" id="UP000824998">
    <property type="component" value="Unassembled WGS sequence"/>
</dbReference>
<gene>
    <name evidence="4" type="ORF">BJ875DRAFT_224106</name>
</gene>
<reference evidence="4" key="1">
    <citation type="journal article" date="2021" name="IMA Fungus">
        <title>Genomic characterization of three marine fungi, including Emericellopsis atlantica sp. nov. with signatures of a generalist lifestyle and marine biomass degradation.</title>
        <authorList>
            <person name="Hagestad O.C."/>
            <person name="Hou L."/>
            <person name="Andersen J.H."/>
            <person name="Hansen E.H."/>
            <person name="Altermark B."/>
            <person name="Li C."/>
            <person name="Kuhnert E."/>
            <person name="Cox R.J."/>
            <person name="Crous P.W."/>
            <person name="Spatafora J.W."/>
            <person name="Lail K."/>
            <person name="Amirebrahimi M."/>
            <person name="Lipzen A."/>
            <person name="Pangilinan J."/>
            <person name="Andreopoulos W."/>
            <person name="Hayes R.D."/>
            <person name="Ng V."/>
            <person name="Grigoriev I.V."/>
            <person name="Jackson S.A."/>
            <person name="Sutton T.D.S."/>
            <person name="Dobson A.D.W."/>
            <person name="Rama T."/>
        </authorList>
    </citation>
    <scope>NUCLEOTIDE SEQUENCE</scope>
    <source>
        <strain evidence="4">TRa018bII</strain>
    </source>
</reference>
<keyword evidence="2" id="KW-0732">Signal</keyword>
<dbReference type="GO" id="GO:0016787">
    <property type="term" value="F:hydrolase activity"/>
    <property type="evidence" value="ECO:0007669"/>
    <property type="project" value="UniProtKB-KW"/>
</dbReference>
<dbReference type="GO" id="GO:0009277">
    <property type="term" value="C:fungal-type cell wall"/>
    <property type="evidence" value="ECO:0007669"/>
    <property type="project" value="TreeGrafter"/>
</dbReference>
<feature type="domain" description="Asl1-like glycosyl hydrolase catalytic" evidence="3">
    <location>
        <begin position="172"/>
        <end position="396"/>
    </location>
</feature>
<proteinExistence type="predicted"/>
<dbReference type="GO" id="GO:0071966">
    <property type="term" value="P:fungal-type cell wall polysaccharide metabolic process"/>
    <property type="evidence" value="ECO:0007669"/>
    <property type="project" value="TreeGrafter"/>
</dbReference>
<evidence type="ECO:0000259" key="3">
    <source>
        <dbReference type="Pfam" id="PF11790"/>
    </source>
</evidence>
<dbReference type="PANTHER" id="PTHR34154:SF10">
    <property type="entry name" value="ASL1-LIKE GLYCOSYL HYDROLASE CATALYTIC DOMAIN-CONTAINING PROTEIN"/>
    <property type="match status" value="1"/>
</dbReference>
<dbReference type="Pfam" id="PF11790">
    <property type="entry name" value="Glyco_hydro_cc"/>
    <property type="match status" value="1"/>
</dbReference>
<keyword evidence="5" id="KW-1185">Reference proteome</keyword>
<comment type="caution">
    <text evidence="4">The sequence shown here is derived from an EMBL/GenBank/DDBJ whole genome shotgun (WGS) entry which is preliminary data.</text>
</comment>
<dbReference type="SUPFAM" id="SSF51445">
    <property type="entry name" value="(Trans)glycosidases"/>
    <property type="match status" value="1"/>
</dbReference>
<dbReference type="InterPro" id="IPR053183">
    <property type="entry name" value="ASL1"/>
</dbReference>
<dbReference type="OrthoDB" id="43654at2759"/>
<accession>A0A9P8BZQ9</accession>
<dbReference type="PANTHER" id="PTHR34154">
    <property type="entry name" value="ALKALI-SENSITIVE LINKAGE PROTEIN 1"/>
    <property type="match status" value="1"/>
</dbReference>
<evidence type="ECO:0000313" key="5">
    <source>
        <dbReference type="Proteomes" id="UP000824998"/>
    </source>
</evidence>
<dbReference type="InterPro" id="IPR024655">
    <property type="entry name" value="Asl1_glyco_hydro_catalytic"/>
</dbReference>
<feature type="chain" id="PRO_5040241241" evidence="2">
    <location>
        <begin position="24"/>
        <end position="398"/>
    </location>
</feature>
<evidence type="ECO:0000313" key="4">
    <source>
        <dbReference type="EMBL" id="KAG9228778.1"/>
    </source>
</evidence>